<feature type="domain" description="HAMP" evidence="11">
    <location>
        <begin position="314"/>
        <end position="365"/>
    </location>
</feature>
<dbReference type="KEGG" id="mas:Mahau_1183"/>
<evidence type="ECO:0000259" key="11">
    <source>
        <dbReference type="PROSITE" id="PS50885"/>
    </source>
</evidence>
<feature type="coiled-coil region" evidence="9">
    <location>
        <begin position="350"/>
        <end position="380"/>
    </location>
</feature>
<keyword evidence="5 10" id="KW-0812">Transmembrane</keyword>
<keyword evidence="4" id="KW-0808">Transferase</keyword>
<dbReference type="AlphaFoldDB" id="F3ZVL8"/>
<keyword evidence="6 12" id="KW-0418">Kinase</keyword>
<dbReference type="Pfam" id="PF02743">
    <property type="entry name" value="dCache_1"/>
    <property type="match status" value="1"/>
</dbReference>
<dbReference type="InterPro" id="IPR010559">
    <property type="entry name" value="Sig_transdc_His_kin_internal"/>
</dbReference>
<dbReference type="PANTHER" id="PTHR34220">
    <property type="entry name" value="SENSOR HISTIDINE KINASE YPDA"/>
    <property type="match status" value="1"/>
</dbReference>
<dbReference type="STRING" id="697281.Mahau_1183"/>
<dbReference type="EMBL" id="CP002360">
    <property type="protein sequence ID" value="AEE96380.1"/>
    <property type="molecule type" value="Genomic_DNA"/>
</dbReference>
<dbReference type="HOGENOM" id="CLU_020473_6_1_9"/>
<dbReference type="Pfam" id="PF00672">
    <property type="entry name" value="HAMP"/>
    <property type="match status" value="1"/>
</dbReference>
<evidence type="ECO:0000256" key="2">
    <source>
        <dbReference type="ARBA" id="ARBA00022475"/>
    </source>
</evidence>
<dbReference type="InterPro" id="IPR033479">
    <property type="entry name" value="dCache_1"/>
</dbReference>
<dbReference type="Gene3D" id="6.10.250.1910">
    <property type="match status" value="1"/>
</dbReference>
<feature type="transmembrane region" description="Helical" evidence="10">
    <location>
        <begin position="16"/>
        <end position="35"/>
    </location>
</feature>
<dbReference type="OrthoDB" id="9809348at2"/>
<dbReference type="PROSITE" id="PS50885">
    <property type="entry name" value="HAMP"/>
    <property type="match status" value="1"/>
</dbReference>
<reference evidence="13" key="1">
    <citation type="submission" date="2010-11" db="EMBL/GenBank/DDBJ databases">
        <title>The complete genome of Mahella australiensis DSM 15567.</title>
        <authorList>
            <consortium name="US DOE Joint Genome Institute (JGI-PGF)"/>
            <person name="Lucas S."/>
            <person name="Copeland A."/>
            <person name="Lapidus A."/>
            <person name="Bruce D."/>
            <person name="Goodwin L."/>
            <person name="Pitluck S."/>
            <person name="Kyrpides N."/>
            <person name="Mavromatis K."/>
            <person name="Pagani I."/>
            <person name="Ivanova N."/>
            <person name="Teshima H."/>
            <person name="Brettin T."/>
            <person name="Detter J.C."/>
            <person name="Han C."/>
            <person name="Tapia R."/>
            <person name="Land M."/>
            <person name="Hauser L."/>
            <person name="Markowitz V."/>
            <person name="Cheng J.-F."/>
            <person name="Hugenholtz P."/>
            <person name="Woyke T."/>
            <person name="Wu D."/>
            <person name="Spring S."/>
            <person name="Pukall R."/>
            <person name="Steenblock K."/>
            <person name="Schneider S."/>
            <person name="Klenk H.-P."/>
            <person name="Eisen J.A."/>
        </authorList>
    </citation>
    <scope>NUCLEOTIDE SEQUENCE [LARGE SCALE GENOMIC DNA]</scope>
    <source>
        <strain evidence="13">DSM 15567 / CIP 107919 / 50-1 BON</strain>
    </source>
</reference>
<dbReference type="SMART" id="SM00304">
    <property type="entry name" value="HAMP"/>
    <property type="match status" value="1"/>
</dbReference>
<dbReference type="eggNOG" id="COG2972">
    <property type="taxonomic scope" value="Bacteria"/>
</dbReference>
<keyword evidence="13" id="KW-1185">Reference proteome</keyword>
<keyword evidence="9" id="KW-0175">Coiled coil</keyword>
<evidence type="ECO:0000256" key="5">
    <source>
        <dbReference type="ARBA" id="ARBA00022692"/>
    </source>
</evidence>
<dbReference type="InterPro" id="IPR036890">
    <property type="entry name" value="HATPase_C_sf"/>
</dbReference>
<name>F3ZVL8_MAHA5</name>
<keyword evidence="8 10" id="KW-0472">Membrane</keyword>
<dbReference type="SUPFAM" id="SSF158472">
    <property type="entry name" value="HAMP domain-like"/>
    <property type="match status" value="1"/>
</dbReference>
<proteinExistence type="predicted"/>
<dbReference type="Gene3D" id="3.30.565.10">
    <property type="entry name" value="Histidine kinase-like ATPase, C-terminal domain"/>
    <property type="match status" value="1"/>
</dbReference>
<dbReference type="Pfam" id="PF02518">
    <property type="entry name" value="HATPase_c"/>
    <property type="match status" value="1"/>
</dbReference>
<dbReference type="InterPro" id="IPR050640">
    <property type="entry name" value="Bact_2-comp_sensor_kinase"/>
</dbReference>
<dbReference type="InterPro" id="IPR003594">
    <property type="entry name" value="HATPase_dom"/>
</dbReference>
<keyword evidence="2" id="KW-1003">Cell membrane</keyword>
<dbReference type="GO" id="GO:0000155">
    <property type="term" value="F:phosphorelay sensor kinase activity"/>
    <property type="evidence" value="ECO:0007669"/>
    <property type="project" value="InterPro"/>
</dbReference>
<evidence type="ECO:0000256" key="6">
    <source>
        <dbReference type="ARBA" id="ARBA00022777"/>
    </source>
</evidence>
<dbReference type="RefSeq" id="WP_013780810.1">
    <property type="nucleotide sequence ID" value="NC_015520.1"/>
</dbReference>
<keyword evidence="3" id="KW-0597">Phosphoprotein</keyword>
<dbReference type="CDD" id="cd06225">
    <property type="entry name" value="HAMP"/>
    <property type="match status" value="1"/>
</dbReference>
<evidence type="ECO:0000256" key="10">
    <source>
        <dbReference type="SAM" id="Phobius"/>
    </source>
</evidence>
<dbReference type="Gene3D" id="3.30.450.20">
    <property type="entry name" value="PAS domain"/>
    <property type="match status" value="1"/>
</dbReference>
<evidence type="ECO:0000256" key="8">
    <source>
        <dbReference type="ARBA" id="ARBA00023136"/>
    </source>
</evidence>
<feature type="transmembrane region" description="Helical" evidence="10">
    <location>
        <begin position="293"/>
        <end position="314"/>
    </location>
</feature>
<organism evidence="12 13">
    <name type="scientific">Mahella australiensis (strain DSM 15567 / CIP 107919 / 50-1 BON)</name>
    <dbReference type="NCBI Taxonomy" id="697281"/>
    <lineage>
        <taxon>Bacteria</taxon>
        <taxon>Bacillati</taxon>
        <taxon>Bacillota</taxon>
        <taxon>Clostridia</taxon>
        <taxon>Thermoanaerobacterales</taxon>
        <taxon>Thermoanaerobacterales Family IV. Incertae Sedis</taxon>
        <taxon>Mahella</taxon>
    </lineage>
</organism>
<evidence type="ECO:0000256" key="3">
    <source>
        <dbReference type="ARBA" id="ARBA00022553"/>
    </source>
</evidence>
<evidence type="ECO:0000313" key="13">
    <source>
        <dbReference type="Proteomes" id="UP000008457"/>
    </source>
</evidence>
<reference evidence="12 13" key="2">
    <citation type="journal article" date="2011" name="Stand. Genomic Sci.">
        <title>Complete genome sequence of Mahella australiensis type strain (50-1 BON).</title>
        <authorList>
            <person name="Sikorski J."/>
            <person name="Teshima H."/>
            <person name="Nolan M."/>
            <person name="Lucas S."/>
            <person name="Hammon N."/>
            <person name="Deshpande S."/>
            <person name="Cheng J.F."/>
            <person name="Pitluck S."/>
            <person name="Liolios K."/>
            <person name="Pagani I."/>
            <person name="Ivanova N."/>
            <person name="Huntemann M."/>
            <person name="Mavromatis K."/>
            <person name="Ovchinikova G."/>
            <person name="Pati A."/>
            <person name="Tapia R."/>
            <person name="Han C."/>
            <person name="Goodwin L."/>
            <person name="Chen A."/>
            <person name="Palaniappan K."/>
            <person name="Land M."/>
            <person name="Hauser L."/>
            <person name="Ngatchou-Djao O.D."/>
            <person name="Rohde M."/>
            <person name="Pukall R."/>
            <person name="Spring S."/>
            <person name="Abt B."/>
            <person name="Goker M."/>
            <person name="Detter J.C."/>
            <person name="Woyke T."/>
            <person name="Bristow J."/>
            <person name="Markowitz V."/>
            <person name="Hugenholtz P."/>
            <person name="Eisen J.A."/>
            <person name="Kyrpides N.C."/>
            <person name="Klenk H.P."/>
            <person name="Lapidus A."/>
        </authorList>
    </citation>
    <scope>NUCLEOTIDE SEQUENCE [LARGE SCALE GENOMIC DNA]</scope>
    <source>
        <strain evidence="13">DSM 15567 / CIP 107919 / 50-1 BON</strain>
    </source>
</reference>
<comment type="subcellular location">
    <subcellularLocation>
        <location evidence="1">Cell membrane</location>
        <topology evidence="1">Multi-pass membrane protein</topology>
    </subcellularLocation>
</comment>
<accession>F3ZVL8</accession>
<keyword evidence="7 10" id="KW-1133">Transmembrane helix</keyword>
<sequence>MLIKRLNDMPLRDKLMVSYFIILALALSIFGAFAFERASAVIKQQVQASTQQTVIQAKNNLQSYMRDVENVLMKIHVDSTVQNVLGKPQPNNGFQLNRDIKNLESAILGADIFRKKTSSIQLFAFNKADYPSINLGDSIFSSNDVEQEDWFRRTVEMGGKIYWYINGRQICSARLIIDVSDPRRVLGVVNASVDITQFLGGVDRIRIGKTGKVFLVNDDRIIAGTESELTRMLSNEPGFFSTIYENKQGSVFKGLNKNEYLIIYDELIGPKLKVVGTVPTSELVENIGIIRNALFLIAAISLIIAFLSSIFISYKISAPIYALADRMKSFDSDQYTKVPVYSNDEIGEIYNSFNKMLERIQQLIDEVNEQSRREKEAEMKALQAQINPHFLYNTLDSINWLAIKAGADDISLMVNSLANFLRFSLNKGREFISIANELEQVRSYIIIQKFRFKNKFDVIYHIHEEVLSYTIIKLTLQPLVENAINHGFDGIEYKGLIEIKAYKDEKYIHLQVNDNGKGADIDSLNKMLLEGGGESMNEMGYGIRNVNERLKLYFGEGCGLYFEDSQYGGITANIKVRAVLFGRMEEG</sequence>
<dbReference type="Proteomes" id="UP000008457">
    <property type="component" value="Chromosome"/>
</dbReference>
<dbReference type="SUPFAM" id="SSF55874">
    <property type="entry name" value="ATPase domain of HSP90 chaperone/DNA topoisomerase II/histidine kinase"/>
    <property type="match status" value="1"/>
</dbReference>
<dbReference type="Pfam" id="PF06580">
    <property type="entry name" value="His_kinase"/>
    <property type="match status" value="1"/>
</dbReference>
<dbReference type="PANTHER" id="PTHR34220:SF7">
    <property type="entry name" value="SENSOR HISTIDINE KINASE YPDA"/>
    <property type="match status" value="1"/>
</dbReference>
<evidence type="ECO:0000256" key="1">
    <source>
        <dbReference type="ARBA" id="ARBA00004651"/>
    </source>
</evidence>
<dbReference type="GO" id="GO:0005886">
    <property type="term" value="C:plasma membrane"/>
    <property type="evidence" value="ECO:0007669"/>
    <property type="project" value="UniProtKB-SubCell"/>
</dbReference>
<evidence type="ECO:0000313" key="12">
    <source>
        <dbReference type="EMBL" id="AEE96380.1"/>
    </source>
</evidence>
<evidence type="ECO:0000256" key="9">
    <source>
        <dbReference type="SAM" id="Coils"/>
    </source>
</evidence>
<evidence type="ECO:0000256" key="7">
    <source>
        <dbReference type="ARBA" id="ARBA00022989"/>
    </source>
</evidence>
<dbReference type="InterPro" id="IPR003660">
    <property type="entry name" value="HAMP_dom"/>
</dbReference>
<protein>
    <submittedName>
        <fullName evidence="12">Integral membrane sensor signal transduction histidine kinase</fullName>
    </submittedName>
</protein>
<gene>
    <name evidence="12" type="ordered locus">Mahau_1183</name>
</gene>
<evidence type="ECO:0000256" key="4">
    <source>
        <dbReference type="ARBA" id="ARBA00022679"/>
    </source>
</evidence>